<keyword evidence="2" id="KW-0805">Transcription regulation</keyword>
<dbReference type="PANTHER" id="PTHR34294:SF1">
    <property type="entry name" value="TRANSCRIPTIONAL REGULATOR LSRR"/>
    <property type="match status" value="1"/>
</dbReference>
<protein>
    <submittedName>
        <fullName evidence="6">DNA-binding transcriptional regulator LsrR (DeoR family)</fullName>
    </submittedName>
</protein>
<sequence length="316" mass="35315">MTKLKSKASDPMLDKIILTAQLYYNNHFSQQEIADRLHISRPWVSKLLNKAQEMGFVKISIDTPISGIPSIEERLKERYPVSLIRVVKAPDQNHNYVALSAANYFVSQVQNNDTIGIGWGNAISQFIQELTPLNTKNVKVIPMAGSFGATFETLPNYSAIELAKKINGEAQTLHAPAFCSSKEEYETLAASESVHTVLDQAVHADIAIAGIGSFAASFLTRYNILSQEEIHQLQEKEAAGDILLRFLNAKGKPVETEWTRHTIRADIFEVKKHARKIIALAWGTEKSQIIHTVLSAHLIDAFFTDEKTALDLLERF</sequence>
<comment type="caution">
    <text evidence="6">The sequence shown here is derived from an EMBL/GenBank/DDBJ whole genome shotgun (WGS) entry which is preliminary data.</text>
</comment>
<dbReference type="GO" id="GO:0030246">
    <property type="term" value="F:carbohydrate binding"/>
    <property type="evidence" value="ECO:0007669"/>
    <property type="project" value="InterPro"/>
</dbReference>
<dbReference type="Pfam" id="PF04198">
    <property type="entry name" value="Sugar-bind"/>
    <property type="match status" value="1"/>
</dbReference>
<keyword evidence="4" id="KW-0804">Transcription</keyword>
<dbReference type="InterPro" id="IPR013324">
    <property type="entry name" value="RNA_pol_sigma_r3/r4-like"/>
</dbReference>
<dbReference type="Gene3D" id="1.10.10.60">
    <property type="entry name" value="Homeodomain-like"/>
    <property type="match status" value="1"/>
</dbReference>
<evidence type="ECO:0000256" key="3">
    <source>
        <dbReference type="ARBA" id="ARBA00023125"/>
    </source>
</evidence>
<dbReference type="Proteomes" id="UP000521313">
    <property type="component" value="Unassembled WGS sequence"/>
</dbReference>
<dbReference type="InterPro" id="IPR051054">
    <property type="entry name" value="SorC_transcr_regulators"/>
</dbReference>
<organism evidence="6 7">
    <name type="scientific">Faecalicoccus acidiformans</name>
    <dbReference type="NCBI Taxonomy" id="915173"/>
    <lineage>
        <taxon>Bacteria</taxon>
        <taxon>Bacillati</taxon>
        <taxon>Bacillota</taxon>
        <taxon>Erysipelotrichia</taxon>
        <taxon>Erysipelotrichales</taxon>
        <taxon>Erysipelotrichaceae</taxon>
        <taxon>Faecalicoccus</taxon>
    </lineage>
</organism>
<dbReference type="GO" id="GO:0003677">
    <property type="term" value="F:DNA binding"/>
    <property type="evidence" value="ECO:0007669"/>
    <property type="project" value="UniProtKB-KW"/>
</dbReference>
<dbReference type="EMBL" id="JACHHD010000002">
    <property type="protein sequence ID" value="MBB5184285.1"/>
    <property type="molecule type" value="Genomic_DNA"/>
</dbReference>
<feature type="domain" description="Sugar-binding" evidence="5">
    <location>
        <begin position="66"/>
        <end position="314"/>
    </location>
</feature>
<comment type="similarity">
    <text evidence="1">Belongs to the SorC transcriptional regulatory family.</text>
</comment>
<dbReference type="Gene3D" id="3.40.50.1360">
    <property type="match status" value="1"/>
</dbReference>
<evidence type="ECO:0000259" key="5">
    <source>
        <dbReference type="Pfam" id="PF04198"/>
    </source>
</evidence>
<dbReference type="SUPFAM" id="SSF88659">
    <property type="entry name" value="Sigma3 and sigma4 domains of RNA polymerase sigma factors"/>
    <property type="match status" value="1"/>
</dbReference>
<gene>
    <name evidence="6" type="ORF">HNQ43_000320</name>
</gene>
<dbReference type="RefSeq" id="WP_183374129.1">
    <property type="nucleotide sequence ID" value="NZ_JACHHD010000002.1"/>
</dbReference>
<evidence type="ECO:0000256" key="4">
    <source>
        <dbReference type="ARBA" id="ARBA00023163"/>
    </source>
</evidence>
<name>A0A7W8FY10_9FIRM</name>
<dbReference type="AlphaFoldDB" id="A0A7W8FY10"/>
<dbReference type="InterPro" id="IPR007324">
    <property type="entry name" value="Sugar-bd_dom_put"/>
</dbReference>
<proteinExistence type="inferred from homology"/>
<dbReference type="InterPro" id="IPR037171">
    <property type="entry name" value="NagB/RpiA_transferase-like"/>
</dbReference>
<evidence type="ECO:0000256" key="2">
    <source>
        <dbReference type="ARBA" id="ARBA00023015"/>
    </source>
</evidence>
<dbReference type="PANTHER" id="PTHR34294">
    <property type="entry name" value="TRANSCRIPTIONAL REGULATOR-RELATED"/>
    <property type="match status" value="1"/>
</dbReference>
<keyword evidence="3 6" id="KW-0238">DNA-binding</keyword>
<evidence type="ECO:0000313" key="7">
    <source>
        <dbReference type="Proteomes" id="UP000521313"/>
    </source>
</evidence>
<dbReference type="SUPFAM" id="SSF100950">
    <property type="entry name" value="NagB/RpiA/CoA transferase-like"/>
    <property type="match status" value="1"/>
</dbReference>
<evidence type="ECO:0000256" key="1">
    <source>
        <dbReference type="ARBA" id="ARBA00010466"/>
    </source>
</evidence>
<reference evidence="6 7" key="1">
    <citation type="submission" date="2020-08" db="EMBL/GenBank/DDBJ databases">
        <title>Genomic Encyclopedia of Type Strains, Phase IV (KMG-IV): sequencing the most valuable type-strain genomes for metagenomic binning, comparative biology and taxonomic classification.</title>
        <authorList>
            <person name="Goeker M."/>
        </authorList>
    </citation>
    <scope>NUCLEOTIDE SEQUENCE [LARGE SCALE GENOMIC DNA]</scope>
    <source>
        <strain evidence="6 7">DSM 26963</strain>
    </source>
</reference>
<evidence type="ECO:0000313" key="6">
    <source>
        <dbReference type="EMBL" id="MBB5184285.1"/>
    </source>
</evidence>
<accession>A0A7W8FY10</accession>